<dbReference type="GO" id="GO:0000428">
    <property type="term" value="C:DNA-directed RNA polymerase complex"/>
    <property type="evidence" value="ECO:0007669"/>
    <property type="project" value="UniProtKB-KW"/>
</dbReference>
<dbReference type="EMBL" id="FNJU01000002">
    <property type="protein sequence ID" value="SDP26878.1"/>
    <property type="molecule type" value="Genomic_DNA"/>
</dbReference>
<sequence>MLYPSIDKLMNKLDSKYTLVTVAAKRARLMQQNKDQRMVKPRSHKFVGKALEEIDAGVLTYTSEKNDHVDTTPTTTNAE</sequence>
<organism evidence="11 12">
    <name type="scientific">Litchfieldia salsa</name>
    <dbReference type="NCBI Taxonomy" id="930152"/>
    <lineage>
        <taxon>Bacteria</taxon>
        <taxon>Bacillati</taxon>
        <taxon>Bacillota</taxon>
        <taxon>Bacilli</taxon>
        <taxon>Bacillales</taxon>
        <taxon>Bacillaceae</taxon>
        <taxon>Litchfieldia</taxon>
    </lineage>
</organism>
<dbReference type="Pfam" id="PF01192">
    <property type="entry name" value="RNA_pol_Rpb6"/>
    <property type="match status" value="1"/>
</dbReference>
<evidence type="ECO:0000313" key="11">
    <source>
        <dbReference type="EMBL" id="SDP26878.1"/>
    </source>
</evidence>
<dbReference type="Gene3D" id="3.90.940.10">
    <property type="match status" value="1"/>
</dbReference>
<dbReference type="AlphaFoldDB" id="A0A1H0RD94"/>
<evidence type="ECO:0000256" key="4">
    <source>
        <dbReference type="ARBA" id="ARBA00022478"/>
    </source>
</evidence>
<comment type="similarity">
    <text evidence="1 10">Belongs to the RNA polymerase subunit omega family.</text>
</comment>
<dbReference type="InterPro" id="IPR006110">
    <property type="entry name" value="Pol_omega/Rpo6/RPB6"/>
</dbReference>
<keyword evidence="4 10" id="KW-0240">DNA-directed RNA polymerase</keyword>
<evidence type="ECO:0000256" key="5">
    <source>
        <dbReference type="ARBA" id="ARBA00022679"/>
    </source>
</evidence>
<dbReference type="STRING" id="930152.SAMN05216565_102133"/>
<dbReference type="Proteomes" id="UP000199159">
    <property type="component" value="Unassembled WGS sequence"/>
</dbReference>
<comment type="catalytic activity">
    <reaction evidence="9 10">
        <text>RNA(n) + a ribonucleoside 5'-triphosphate = RNA(n+1) + diphosphate</text>
        <dbReference type="Rhea" id="RHEA:21248"/>
        <dbReference type="Rhea" id="RHEA-COMP:14527"/>
        <dbReference type="Rhea" id="RHEA-COMP:17342"/>
        <dbReference type="ChEBI" id="CHEBI:33019"/>
        <dbReference type="ChEBI" id="CHEBI:61557"/>
        <dbReference type="ChEBI" id="CHEBI:140395"/>
        <dbReference type="EC" id="2.7.7.6"/>
    </reaction>
</comment>
<dbReference type="GO" id="GO:0003899">
    <property type="term" value="F:DNA-directed RNA polymerase activity"/>
    <property type="evidence" value="ECO:0007669"/>
    <property type="project" value="UniProtKB-UniRule"/>
</dbReference>
<keyword evidence="7 10" id="KW-0804">Transcription</keyword>
<evidence type="ECO:0000256" key="1">
    <source>
        <dbReference type="ARBA" id="ARBA00006711"/>
    </source>
</evidence>
<dbReference type="NCBIfam" id="TIGR00690">
    <property type="entry name" value="rpoZ"/>
    <property type="match status" value="1"/>
</dbReference>
<dbReference type="GO" id="GO:0006351">
    <property type="term" value="P:DNA-templated transcription"/>
    <property type="evidence" value="ECO:0007669"/>
    <property type="project" value="UniProtKB-UniRule"/>
</dbReference>
<reference evidence="12" key="1">
    <citation type="submission" date="2016-10" db="EMBL/GenBank/DDBJ databases">
        <authorList>
            <person name="Varghese N."/>
            <person name="Submissions S."/>
        </authorList>
    </citation>
    <scope>NUCLEOTIDE SEQUENCE [LARGE SCALE GENOMIC DNA]</scope>
    <source>
        <strain evidence="12">IBRC-M10078</strain>
    </source>
</reference>
<dbReference type="EC" id="2.7.7.6" evidence="2 10"/>
<evidence type="ECO:0000256" key="6">
    <source>
        <dbReference type="ARBA" id="ARBA00022695"/>
    </source>
</evidence>
<gene>
    <name evidence="10" type="primary">rpoZ</name>
    <name evidence="11" type="ORF">SAMN05216565_102133</name>
</gene>
<comment type="subunit">
    <text evidence="10">The RNAP catalytic core consists of 2 alpha, 1 beta, 1 beta' and 1 omega subunit. When a sigma factor is associated with the core the holoenzyme is formed, which can initiate transcription.</text>
</comment>
<evidence type="ECO:0000256" key="8">
    <source>
        <dbReference type="ARBA" id="ARBA00029924"/>
    </source>
</evidence>
<dbReference type="SUPFAM" id="SSF63562">
    <property type="entry name" value="RPB6/omega subunit-like"/>
    <property type="match status" value="1"/>
</dbReference>
<name>A0A1H0RD94_9BACI</name>
<comment type="function">
    <text evidence="10">Promotes RNA polymerase assembly. Latches the N- and C-terminal regions of the beta' subunit thereby facilitating its interaction with the beta and alpha subunits.</text>
</comment>
<dbReference type="PANTHER" id="PTHR34476:SF1">
    <property type="entry name" value="DNA-DIRECTED RNA POLYMERASE SUBUNIT OMEGA"/>
    <property type="match status" value="1"/>
</dbReference>
<dbReference type="OrthoDB" id="9815459at2"/>
<proteinExistence type="inferred from homology"/>
<keyword evidence="6 10" id="KW-0548">Nucleotidyltransferase</keyword>
<evidence type="ECO:0000256" key="9">
    <source>
        <dbReference type="ARBA" id="ARBA00048552"/>
    </source>
</evidence>
<evidence type="ECO:0000256" key="3">
    <source>
        <dbReference type="ARBA" id="ARBA00013725"/>
    </source>
</evidence>
<dbReference type="RefSeq" id="WP_090850380.1">
    <property type="nucleotide sequence ID" value="NZ_FNJU01000002.1"/>
</dbReference>
<evidence type="ECO:0000256" key="7">
    <source>
        <dbReference type="ARBA" id="ARBA00023163"/>
    </source>
</evidence>
<keyword evidence="5 10" id="KW-0808">Transferase</keyword>
<dbReference type="InterPro" id="IPR003716">
    <property type="entry name" value="DNA-dir_RNA_pol_omega"/>
</dbReference>
<dbReference type="SMART" id="SM01409">
    <property type="entry name" value="RNA_pol_Rpb6"/>
    <property type="match status" value="1"/>
</dbReference>
<keyword evidence="12" id="KW-1185">Reference proteome</keyword>
<accession>A0A1H0RD94</accession>
<dbReference type="InterPro" id="IPR036161">
    <property type="entry name" value="RPB6/omega-like_sf"/>
</dbReference>
<evidence type="ECO:0000256" key="10">
    <source>
        <dbReference type="HAMAP-Rule" id="MF_00366"/>
    </source>
</evidence>
<dbReference type="PANTHER" id="PTHR34476">
    <property type="entry name" value="DNA-DIRECTED RNA POLYMERASE SUBUNIT OMEGA"/>
    <property type="match status" value="1"/>
</dbReference>
<evidence type="ECO:0000313" key="12">
    <source>
        <dbReference type="Proteomes" id="UP000199159"/>
    </source>
</evidence>
<dbReference type="GO" id="GO:0003677">
    <property type="term" value="F:DNA binding"/>
    <property type="evidence" value="ECO:0007669"/>
    <property type="project" value="UniProtKB-UniRule"/>
</dbReference>
<evidence type="ECO:0000256" key="2">
    <source>
        <dbReference type="ARBA" id="ARBA00012418"/>
    </source>
</evidence>
<protein>
    <recommendedName>
        <fullName evidence="3 10">DNA-directed RNA polymerase subunit omega</fullName>
        <shortName evidence="10">RNAP omega subunit</shortName>
        <ecNumber evidence="2 10">2.7.7.6</ecNumber>
    </recommendedName>
    <alternativeName>
        <fullName evidence="10">RNA polymerase omega subunit</fullName>
    </alternativeName>
    <alternativeName>
        <fullName evidence="8 10">Transcriptase subunit omega</fullName>
    </alternativeName>
</protein>
<dbReference type="HAMAP" id="MF_00366">
    <property type="entry name" value="RNApol_bact_RpoZ"/>
    <property type="match status" value="1"/>
</dbReference>